<dbReference type="EMBL" id="UINC01007632">
    <property type="protein sequence ID" value="SVA34348.1"/>
    <property type="molecule type" value="Genomic_DNA"/>
</dbReference>
<evidence type="ECO:0000313" key="1">
    <source>
        <dbReference type="EMBL" id="SVA34348.1"/>
    </source>
</evidence>
<proteinExistence type="predicted"/>
<organism evidence="1">
    <name type="scientific">marine metagenome</name>
    <dbReference type="NCBI Taxonomy" id="408172"/>
    <lineage>
        <taxon>unclassified sequences</taxon>
        <taxon>metagenomes</taxon>
        <taxon>ecological metagenomes</taxon>
    </lineage>
</organism>
<sequence>MKQMMSIFIFTISVLWANSHDTDVHHVIVKYNGKSIVASVDSIGMEFVYFVSKDTGDSDSLYLRDIYYIYNDFNRVFHSSWSFEQNLQKMNNRTGTIYTLSGDTVNFLDIKFNNDMINPELFIKTGINQSEFIPLLHIEKINTDYSILEYSIERGFFYPFYTFLIGATLDIRLKWDKDRRMIPQVWDQYNDLLPKASFIGLYETGVTYKTISYIIPISVLTSMIYDLWKQKHSFYFTPVY</sequence>
<name>A0A381V3J1_9ZZZZ</name>
<feature type="non-terminal residue" evidence="1">
    <location>
        <position position="1"/>
    </location>
</feature>
<accession>A0A381V3J1</accession>
<dbReference type="AlphaFoldDB" id="A0A381V3J1"/>
<feature type="non-terminal residue" evidence="1">
    <location>
        <position position="240"/>
    </location>
</feature>
<gene>
    <name evidence="1" type="ORF">METZ01_LOCUS87202</name>
</gene>
<protein>
    <submittedName>
        <fullName evidence="1">Uncharacterized protein</fullName>
    </submittedName>
</protein>
<reference evidence="1" key="1">
    <citation type="submission" date="2018-05" db="EMBL/GenBank/DDBJ databases">
        <authorList>
            <person name="Lanie J.A."/>
            <person name="Ng W.-L."/>
            <person name="Kazmierczak K.M."/>
            <person name="Andrzejewski T.M."/>
            <person name="Davidsen T.M."/>
            <person name="Wayne K.J."/>
            <person name="Tettelin H."/>
            <person name="Glass J.I."/>
            <person name="Rusch D."/>
            <person name="Podicherti R."/>
            <person name="Tsui H.-C.T."/>
            <person name="Winkler M.E."/>
        </authorList>
    </citation>
    <scope>NUCLEOTIDE SEQUENCE</scope>
</reference>